<evidence type="ECO:0000313" key="3">
    <source>
        <dbReference type="Proteomes" id="UP000198876"/>
    </source>
</evidence>
<name>A0A1I2N4Z6_9EURY</name>
<reference evidence="3" key="1">
    <citation type="submission" date="2016-10" db="EMBL/GenBank/DDBJ databases">
        <authorList>
            <person name="Varghese N."/>
            <person name="Submissions S."/>
        </authorList>
    </citation>
    <scope>NUCLEOTIDE SEQUENCE [LARGE SCALE GENOMIC DNA]</scope>
    <source>
        <strain evidence="3">CGMCC 1.7739</strain>
    </source>
</reference>
<feature type="domain" description="Halobacterial output" evidence="1">
    <location>
        <begin position="26"/>
        <end position="95"/>
    </location>
</feature>
<evidence type="ECO:0000313" key="2">
    <source>
        <dbReference type="EMBL" id="SFF96471.1"/>
    </source>
</evidence>
<dbReference type="InterPro" id="IPR040624">
    <property type="entry name" value="HalOD1"/>
</dbReference>
<dbReference type="EMBL" id="FOOQ01000001">
    <property type="protein sequence ID" value="SFF96471.1"/>
    <property type="molecule type" value="Genomic_DNA"/>
</dbReference>
<sequence length="106" mass="11381">MSDDGVGGRGPTASAEEYHAMHDWSSDEPLSFSVVRAVSRLAEKEPEALPPLYDVVDPDSLDTLFTDRTNRNGSLSFLLDGHEVTVYADGGIVVERADANYPSGPA</sequence>
<keyword evidence="3" id="KW-1185">Reference proteome</keyword>
<dbReference type="Proteomes" id="UP000198876">
    <property type="component" value="Unassembled WGS sequence"/>
</dbReference>
<dbReference type="AlphaFoldDB" id="A0A1I2N4Z6"/>
<accession>A0A1I2N4Z6</accession>
<dbReference type="RefSeq" id="WP_092889109.1">
    <property type="nucleotide sequence ID" value="NZ_FOOQ01000001.1"/>
</dbReference>
<dbReference type="Pfam" id="PF18545">
    <property type="entry name" value="HalOD1"/>
    <property type="match status" value="1"/>
</dbReference>
<evidence type="ECO:0000259" key="1">
    <source>
        <dbReference type="Pfam" id="PF18545"/>
    </source>
</evidence>
<gene>
    <name evidence="2" type="ORF">SAMN04488063_0952</name>
</gene>
<protein>
    <recommendedName>
        <fullName evidence="1">Halobacterial output domain-containing protein</fullName>
    </recommendedName>
</protein>
<proteinExistence type="predicted"/>
<organism evidence="2 3">
    <name type="scientific">Halopelagius inordinatus</name>
    <dbReference type="NCBI Taxonomy" id="553467"/>
    <lineage>
        <taxon>Archaea</taxon>
        <taxon>Methanobacteriati</taxon>
        <taxon>Methanobacteriota</taxon>
        <taxon>Stenosarchaea group</taxon>
        <taxon>Halobacteria</taxon>
        <taxon>Halobacteriales</taxon>
        <taxon>Haloferacaceae</taxon>
    </lineage>
</organism>